<evidence type="ECO:0008006" key="3">
    <source>
        <dbReference type="Google" id="ProtNLM"/>
    </source>
</evidence>
<accession>A0ABX2DUN9</accession>
<dbReference type="EMBL" id="JABMKX010000015">
    <property type="protein sequence ID" value="NQX48414.1"/>
    <property type="molecule type" value="Genomic_DNA"/>
</dbReference>
<dbReference type="Proteomes" id="UP000711047">
    <property type="component" value="Unassembled WGS sequence"/>
</dbReference>
<sequence>MPVLNPPAGNTEPLKIYGSRICRGNLDASMVEVLGHLHVSGELITSRLKLKGECSIGLTCNAQEITSLGSLRVHDLQAVKVVSDGYLSVTRVAAAEEFLADGCVRIDRLSCKTRISIKLGTLCKVRHLMSEGAIIVSPSSRLIQIPLNPLRRLQCETIEGADLSLYRTSADNVSGVNVTIGSGCVIQEIRYSGTLTLHPKSQVGKITRINDPEGRD</sequence>
<keyword evidence="2" id="KW-1185">Reference proteome</keyword>
<organism evidence="1 2">
    <name type="scientific">Paenibacillus tritici</name>
    <dbReference type="NCBI Taxonomy" id="1873425"/>
    <lineage>
        <taxon>Bacteria</taxon>
        <taxon>Bacillati</taxon>
        <taxon>Bacillota</taxon>
        <taxon>Bacilli</taxon>
        <taxon>Bacillales</taxon>
        <taxon>Paenibacillaceae</taxon>
        <taxon>Paenibacillus</taxon>
    </lineage>
</organism>
<comment type="caution">
    <text evidence="1">The sequence shown here is derived from an EMBL/GenBank/DDBJ whole genome shotgun (WGS) entry which is preliminary data.</text>
</comment>
<evidence type="ECO:0000313" key="2">
    <source>
        <dbReference type="Proteomes" id="UP000711047"/>
    </source>
</evidence>
<gene>
    <name evidence="1" type="ORF">HQN87_24090</name>
</gene>
<protein>
    <recommendedName>
        <fullName evidence="3">Adhesin domain-containing protein</fullName>
    </recommendedName>
</protein>
<proteinExistence type="predicted"/>
<dbReference type="RefSeq" id="WP_173138504.1">
    <property type="nucleotide sequence ID" value="NZ_JABMKX010000015.1"/>
</dbReference>
<reference evidence="1 2" key="1">
    <citation type="submission" date="2020-05" db="EMBL/GenBank/DDBJ databases">
        <title>Paenibacillus glebae, sp. nov., Paenibacillus humi sp. nov., Paenibacillus pedi sp. nov., Paenibacillus terrestris sp. nov. and Paenibacillus terricola sp. nov., isolated from a forest top soil sample.</title>
        <authorList>
            <person name="Qi S."/>
            <person name="Carlier A."/>
            <person name="Cnockaert M."/>
            <person name="Vandamme P."/>
        </authorList>
    </citation>
    <scope>NUCLEOTIDE SEQUENCE [LARGE SCALE GENOMIC DNA]</scope>
    <source>
        <strain evidence="1 2">LMG 29502</strain>
    </source>
</reference>
<evidence type="ECO:0000313" key="1">
    <source>
        <dbReference type="EMBL" id="NQX48414.1"/>
    </source>
</evidence>
<name>A0ABX2DUN9_9BACL</name>